<dbReference type="EMBL" id="CM001402">
    <property type="protein sequence ID" value="EHO41007.1"/>
    <property type="molecule type" value="Genomic_DNA"/>
</dbReference>
<dbReference type="InterPro" id="IPR001173">
    <property type="entry name" value="Glyco_trans_2-like"/>
</dbReference>
<dbReference type="CDD" id="cd04186">
    <property type="entry name" value="GT_2_like_c"/>
    <property type="match status" value="1"/>
</dbReference>
<dbReference type="InterPro" id="IPR029044">
    <property type="entry name" value="Nucleotide-diphossugar_trans"/>
</dbReference>
<dbReference type="KEGG" id="caby:Cabys_3723"/>
<evidence type="ECO:0000313" key="8">
    <source>
        <dbReference type="Proteomes" id="UP000183868"/>
    </source>
</evidence>
<evidence type="ECO:0000256" key="3">
    <source>
        <dbReference type="ARBA" id="ARBA00022679"/>
    </source>
</evidence>
<dbReference type="HOGENOM" id="CLU_023845_4_0_0"/>
<proteinExistence type="inferred from homology"/>
<dbReference type="SUPFAM" id="SSF53448">
    <property type="entry name" value="Nucleotide-diphospho-sugar transferases"/>
    <property type="match status" value="1"/>
</dbReference>
<sequence>MANPRVTIVIPHYNGLQILDDCLESLFKNTFKDFLVLVIDNGSTDGSQQMVKEKYPQVKLIQNEENRGYAGACNQGIELARSEYVLLLNNDTVCPVNFLQALVGAMDGHRQAAMAQPKILSIQDPQFFDYSGGAGGEMDLLGYPFARGRIFDTVEKDKGQYNHLTRQVFWTSGCALILRKSVVEKIGYLDEDFFAHQEEIDLNWRAQIAGYQNMVVTDTFIYHYSGYTLRQDNQRKMYLNHRNNLIMLIKNFSLPALLLVLPIRVLFEMATVVADSILWEGKRGKAVLQALFYIFTHPLKIWKKRHAVQKLRKVSDRAIIKNMYPGSVVIDHFLRKYLPYQCVKKFRK</sequence>
<reference evidence="6 7" key="1">
    <citation type="submission" date="2011-09" db="EMBL/GenBank/DDBJ databases">
        <title>The permanent draft genome of Caldithrix abyssi DSM 13497.</title>
        <authorList>
            <consortium name="US DOE Joint Genome Institute (JGI-PGF)"/>
            <person name="Lucas S."/>
            <person name="Han J."/>
            <person name="Lapidus A."/>
            <person name="Bruce D."/>
            <person name="Goodwin L."/>
            <person name="Pitluck S."/>
            <person name="Peters L."/>
            <person name="Kyrpides N."/>
            <person name="Mavromatis K."/>
            <person name="Ivanova N."/>
            <person name="Mikhailova N."/>
            <person name="Chertkov O."/>
            <person name="Detter J.C."/>
            <person name="Tapia R."/>
            <person name="Han C."/>
            <person name="Land M."/>
            <person name="Hauser L."/>
            <person name="Markowitz V."/>
            <person name="Cheng J.-F."/>
            <person name="Hugenholtz P."/>
            <person name="Woyke T."/>
            <person name="Wu D."/>
            <person name="Spring S."/>
            <person name="Brambilla E."/>
            <person name="Klenk H.-P."/>
            <person name="Eisen J.A."/>
        </authorList>
    </citation>
    <scope>NUCLEOTIDE SEQUENCE [LARGE SCALE GENOMIC DNA]</scope>
    <source>
        <strain evidence="6 7">DSM 13497</strain>
    </source>
</reference>
<gene>
    <name evidence="5" type="ORF">Cabys_3723</name>
    <name evidence="6" type="ORF">Calab_1384</name>
</gene>
<comment type="similarity">
    <text evidence="1">Belongs to the glycosyltransferase 2 family.</text>
</comment>
<reference evidence="5 8" key="2">
    <citation type="submission" date="2016-11" db="EMBL/GenBank/DDBJ databases">
        <title>Genomic analysis of Caldithrix abyssi and proposal of a novel bacterial phylum Caldithrichaeota.</title>
        <authorList>
            <person name="Kublanov I."/>
            <person name="Sigalova O."/>
            <person name="Gavrilov S."/>
            <person name="Lebedinsky A."/>
            <person name="Ivanova N."/>
            <person name="Daum C."/>
            <person name="Reddy T."/>
            <person name="Klenk H.P."/>
            <person name="Goker M."/>
            <person name="Reva O."/>
            <person name="Miroshnichenko M."/>
            <person name="Kyprides N."/>
            <person name="Woyke T."/>
            <person name="Gelfand M."/>
        </authorList>
    </citation>
    <scope>NUCLEOTIDE SEQUENCE [LARGE SCALE GENOMIC DNA]</scope>
    <source>
        <strain evidence="5 8">LF13</strain>
    </source>
</reference>
<name>H1XP15_CALAY</name>
<dbReference type="Pfam" id="PF00535">
    <property type="entry name" value="Glycos_transf_2"/>
    <property type="match status" value="1"/>
</dbReference>
<evidence type="ECO:0000259" key="4">
    <source>
        <dbReference type="Pfam" id="PF00535"/>
    </source>
</evidence>
<dbReference type="EMBL" id="CP018099">
    <property type="protein sequence ID" value="APF20469.1"/>
    <property type="molecule type" value="Genomic_DNA"/>
</dbReference>
<dbReference type="PaxDb" id="880073-Calab_1384"/>
<dbReference type="PANTHER" id="PTHR43179:SF12">
    <property type="entry name" value="GALACTOFURANOSYLTRANSFERASE GLFT2"/>
    <property type="match status" value="1"/>
</dbReference>
<dbReference type="PANTHER" id="PTHR43179">
    <property type="entry name" value="RHAMNOSYLTRANSFERASE WBBL"/>
    <property type="match status" value="1"/>
</dbReference>
<protein>
    <submittedName>
        <fullName evidence="6">Glycosyl transferase family 2</fullName>
    </submittedName>
</protein>
<evidence type="ECO:0000313" key="7">
    <source>
        <dbReference type="Proteomes" id="UP000004671"/>
    </source>
</evidence>
<dbReference type="InParanoid" id="H1XP15"/>
<keyword evidence="2" id="KW-0328">Glycosyltransferase</keyword>
<evidence type="ECO:0000256" key="1">
    <source>
        <dbReference type="ARBA" id="ARBA00006739"/>
    </source>
</evidence>
<organism evidence="6 7">
    <name type="scientific">Caldithrix abyssi DSM 13497</name>
    <dbReference type="NCBI Taxonomy" id="880073"/>
    <lineage>
        <taxon>Bacteria</taxon>
        <taxon>Pseudomonadati</taxon>
        <taxon>Calditrichota</taxon>
        <taxon>Calditrichia</taxon>
        <taxon>Calditrichales</taxon>
        <taxon>Calditrichaceae</taxon>
        <taxon>Caldithrix</taxon>
    </lineage>
</organism>
<dbReference type="STRING" id="880073.Cabys_3723"/>
<keyword evidence="3 6" id="KW-0808">Transferase</keyword>
<dbReference type="Proteomes" id="UP000004671">
    <property type="component" value="Chromosome"/>
</dbReference>
<evidence type="ECO:0000313" key="6">
    <source>
        <dbReference type="EMBL" id="EHO41007.1"/>
    </source>
</evidence>
<dbReference type="Gene3D" id="3.90.550.10">
    <property type="entry name" value="Spore Coat Polysaccharide Biosynthesis Protein SpsA, Chain A"/>
    <property type="match status" value="1"/>
</dbReference>
<dbReference type="eggNOG" id="COG1216">
    <property type="taxonomic scope" value="Bacteria"/>
</dbReference>
<evidence type="ECO:0000313" key="5">
    <source>
        <dbReference type="EMBL" id="APF20469.1"/>
    </source>
</evidence>
<accession>H1XP15</accession>
<dbReference type="AlphaFoldDB" id="H1XP15"/>
<dbReference type="RefSeq" id="WP_006928089.1">
    <property type="nucleotide sequence ID" value="NZ_CM001402.1"/>
</dbReference>
<dbReference type="Proteomes" id="UP000183868">
    <property type="component" value="Chromosome"/>
</dbReference>
<keyword evidence="7" id="KW-1185">Reference proteome</keyword>
<feature type="domain" description="Glycosyltransferase 2-like" evidence="4">
    <location>
        <begin position="7"/>
        <end position="169"/>
    </location>
</feature>
<dbReference type="OrthoDB" id="9771846at2"/>
<dbReference type="GO" id="GO:0016757">
    <property type="term" value="F:glycosyltransferase activity"/>
    <property type="evidence" value="ECO:0007669"/>
    <property type="project" value="UniProtKB-KW"/>
</dbReference>
<evidence type="ECO:0000256" key="2">
    <source>
        <dbReference type="ARBA" id="ARBA00022676"/>
    </source>
</evidence>